<evidence type="ECO:0000313" key="8">
    <source>
        <dbReference type="EMBL" id="KAJ1926914.1"/>
    </source>
</evidence>
<dbReference type="EMBL" id="JANBPT010000144">
    <property type="protein sequence ID" value="KAJ1926914.1"/>
    <property type="molecule type" value="Genomic_DNA"/>
</dbReference>
<evidence type="ECO:0000256" key="1">
    <source>
        <dbReference type="ARBA" id="ARBA00004141"/>
    </source>
</evidence>
<feature type="transmembrane region" description="Helical" evidence="6">
    <location>
        <begin position="320"/>
        <end position="341"/>
    </location>
</feature>
<gene>
    <name evidence="8" type="ORF">IWQ60_003391</name>
</gene>
<sequence length="474" mass="51248">MHKSSNATLGAHSLEAPIDYDLSGSETLYAPPPTDAVPRSTLNIIYRKIDLRILPLLVVANLFYYLDGIGIGNAKLLNIQESLGLSQMEYSWTLSLLYAGYLIFSMPSNIMLKLTSPSLWLGFVVILGGTLCSCMAAVQSPAALLVLRFLLGGTQSGFQAGVIYYFTLWYHQSELPVRFSIFYAATMVAGAVSGLLAFAIGRMDGLANLASWRWLFLLEGLPLVILGLCFLFLPNDPESSRWLDARDKAALVQHHGRPESGEKHTARSISRADIHAALTSPFTYLHSIILFCIVVPLGSISFLMSTVIHDLGFDDIQAQLFTVPPFLVAAVVMLVSCRLLSRTGEHGLHIALSAGIGALGFLLLAFLDSQAGKYAALFLAAIGSYSIIPVNLGWLTSNILNSSQRAVASAFVTALGNVSGILAGQMYRKAEATRYLTSHVCNAGALLVILMVALTFRVVQQRQSRQVGVAGCKK</sequence>
<feature type="transmembrane region" description="Helical" evidence="6">
    <location>
        <begin position="212"/>
        <end position="233"/>
    </location>
</feature>
<feature type="transmembrane region" description="Helical" evidence="6">
    <location>
        <begin position="374"/>
        <end position="394"/>
    </location>
</feature>
<dbReference type="InterPro" id="IPR036259">
    <property type="entry name" value="MFS_trans_sf"/>
</dbReference>
<keyword evidence="3 6" id="KW-0812">Transmembrane</keyword>
<feature type="transmembrane region" description="Helical" evidence="6">
    <location>
        <begin position="406"/>
        <end position="424"/>
    </location>
</feature>
<name>A0A9W8ACZ7_9FUNG</name>
<feature type="transmembrane region" description="Helical" evidence="6">
    <location>
        <begin position="436"/>
        <end position="456"/>
    </location>
</feature>
<dbReference type="FunFam" id="1.20.1250.20:FF:000013">
    <property type="entry name" value="MFS general substrate transporter"/>
    <property type="match status" value="1"/>
</dbReference>
<feature type="transmembrane region" description="Helical" evidence="6">
    <location>
        <begin position="179"/>
        <end position="200"/>
    </location>
</feature>
<keyword evidence="2" id="KW-0813">Transport</keyword>
<dbReference type="PANTHER" id="PTHR43791">
    <property type="entry name" value="PERMEASE-RELATED"/>
    <property type="match status" value="1"/>
</dbReference>
<feature type="transmembrane region" description="Helical" evidence="6">
    <location>
        <begin position="118"/>
        <end position="138"/>
    </location>
</feature>
<evidence type="ECO:0000256" key="3">
    <source>
        <dbReference type="ARBA" id="ARBA00022692"/>
    </source>
</evidence>
<dbReference type="AlphaFoldDB" id="A0A9W8ACZ7"/>
<dbReference type="SUPFAM" id="SSF103473">
    <property type="entry name" value="MFS general substrate transporter"/>
    <property type="match status" value="1"/>
</dbReference>
<evidence type="ECO:0000313" key="9">
    <source>
        <dbReference type="Proteomes" id="UP001150569"/>
    </source>
</evidence>
<dbReference type="PANTHER" id="PTHR43791:SF36">
    <property type="entry name" value="TRANSPORTER, PUTATIVE (AFU_ORTHOLOGUE AFUA_6G08340)-RELATED"/>
    <property type="match status" value="1"/>
</dbReference>
<dbReference type="GO" id="GO:0016020">
    <property type="term" value="C:membrane"/>
    <property type="evidence" value="ECO:0007669"/>
    <property type="project" value="UniProtKB-SubCell"/>
</dbReference>
<dbReference type="Proteomes" id="UP001150569">
    <property type="component" value="Unassembled WGS sequence"/>
</dbReference>
<feature type="transmembrane region" description="Helical" evidence="6">
    <location>
        <begin position="347"/>
        <end position="367"/>
    </location>
</feature>
<comment type="subcellular location">
    <subcellularLocation>
        <location evidence="1">Membrane</location>
        <topology evidence="1">Multi-pass membrane protein</topology>
    </subcellularLocation>
</comment>
<protein>
    <recommendedName>
        <fullName evidence="7">Major facilitator superfamily (MFS) profile domain-containing protein</fullName>
    </recommendedName>
</protein>
<feature type="domain" description="Major facilitator superfamily (MFS) profile" evidence="7">
    <location>
        <begin position="53"/>
        <end position="463"/>
    </location>
</feature>
<dbReference type="PROSITE" id="PS50850">
    <property type="entry name" value="MFS"/>
    <property type="match status" value="1"/>
</dbReference>
<feature type="transmembrane region" description="Helical" evidence="6">
    <location>
        <begin position="288"/>
        <end position="308"/>
    </location>
</feature>
<evidence type="ECO:0000256" key="4">
    <source>
        <dbReference type="ARBA" id="ARBA00022989"/>
    </source>
</evidence>
<evidence type="ECO:0000256" key="5">
    <source>
        <dbReference type="ARBA" id="ARBA00023136"/>
    </source>
</evidence>
<dbReference type="GO" id="GO:0022857">
    <property type="term" value="F:transmembrane transporter activity"/>
    <property type="evidence" value="ECO:0007669"/>
    <property type="project" value="InterPro"/>
</dbReference>
<comment type="caution">
    <text evidence="8">The sequence shown here is derived from an EMBL/GenBank/DDBJ whole genome shotgun (WGS) entry which is preliminary data.</text>
</comment>
<dbReference type="Gene3D" id="1.20.1250.20">
    <property type="entry name" value="MFS general substrate transporter like domains"/>
    <property type="match status" value="2"/>
</dbReference>
<keyword evidence="9" id="KW-1185">Reference proteome</keyword>
<organism evidence="8 9">
    <name type="scientific">Tieghemiomyces parasiticus</name>
    <dbReference type="NCBI Taxonomy" id="78921"/>
    <lineage>
        <taxon>Eukaryota</taxon>
        <taxon>Fungi</taxon>
        <taxon>Fungi incertae sedis</taxon>
        <taxon>Zoopagomycota</taxon>
        <taxon>Kickxellomycotina</taxon>
        <taxon>Dimargaritomycetes</taxon>
        <taxon>Dimargaritales</taxon>
        <taxon>Dimargaritaceae</taxon>
        <taxon>Tieghemiomyces</taxon>
    </lineage>
</organism>
<accession>A0A9W8ACZ7</accession>
<keyword evidence="4 6" id="KW-1133">Transmembrane helix</keyword>
<dbReference type="OrthoDB" id="2985014at2759"/>
<dbReference type="InterPro" id="IPR020846">
    <property type="entry name" value="MFS_dom"/>
</dbReference>
<feature type="transmembrane region" description="Helical" evidence="6">
    <location>
        <begin position="145"/>
        <end position="167"/>
    </location>
</feature>
<evidence type="ECO:0000256" key="6">
    <source>
        <dbReference type="SAM" id="Phobius"/>
    </source>
</evidence>
<feature type="transmembrane region" description="Helical" evidence="6">
    <location>
        <begin position="92"/>
        <end position="112"/>
    </location>
</feature>
<feature type="transmembrane region" description="Helical" evidence="6">
    <location>
        <begin position="53"/>
        <end position="71"/>
    </location>
</feature>
<evidence type="ECO:0000256" key="2">
    <source>
        <dbReference type="ARBA" id="ARBA00022448"/>
    </source>
</evidence>
<dbReference type="Pfam" id="PF07690">
    <property type="entry name" value="MFS_1"/>
    <property type="match status" value="1"/>
</dbReference>
<dbReference type="InterPro" id="IPR011701">
    <property type="entry name" value="MFS"/>
</dbReference>
<keyword evidence="5 6" id="KW-0472">Membrane</keyword>
<evidence type="ECO:0000259" key="7">
    <source>
        <dbReference type="PROSITE" id="PS50850"/>
    </source>
</evidence>
<proteinExistence type="predicted"/>
<reference evidence="8" key="1">
    <citation type="submission" date="2022-07" db="EMBL/GenBank/DDBJ databases">
        <title>Phylogenomic reconstructions and comparative analyses of Kickxellomycotina fungi.</title>
        <authorList>
            <person name="Reynolds N.K."/>
            <person name="Stajich J.E."/>
            <person name="Barry K."/>
            <person name="Grigoriev I.V."/>
            <person name="Crous P."/>
            <person name="Smith M.E."/>
        </authorList>
    </citation>
    <scope>NUCLEOTIDE SEQUENCE</scope>
    <source>
        <strain evidence="8">RSA 861</strain>
    </source>
</reference>